<protein>
    <submittedName>
        <fullName evidence="1">Uncharacterized protein</fullName>
    </submittedName>
</protein>
<name>A0AAD7J0Y0_9AGAR</name>
<dbReference type="Proteomes" id="UP001215598">
    <property type="component" value="Unassembled WGS sequence"/>
</dbReference>
<keyword evidence="2" id="KW-1185">Reference proteome</keyword>
<accession>A0AAD7J0Y0</accession>
<gene>
    <name evidence="1" type="ORF">B0H16DRAFT_1541586</name>
</gene>
<evidence type="ECO:0000313" key="1">
    <source>
        <dbReference type="EMBL" id="KAJ7754764.1"/>
    </source>
</evidence>
<evidence type="ECO:0000313" key="2">
    <source>
        <dbReference type="Proteomes" id="UP001215598"/>
    </source>
</evidence>
<proteinExistence type="predicted"/>
<dbReference type="AlphaFoldDB" id="A0AAD7J0Y0"/>
<comment type="caution">
    <text evidence="1">The sequence shown here is derived from an EMBL/GenBank/DDBJ whole genome shotgun (WGS) entry which is preliminary data.</text>
</comment>
<reference evidence="1" key="1">
    <citation type="submission" date="2023-03" db="EMBL/GenBank/DDBJ databases">
        <title>Massive genome expansion in bonnet fungi (Mycena s.s.) driven by repeated elements and novel gene families across ecological guilds.</title>
        <authorList>
            <consortium name="Lawrence Berkeley National Laboratory"/>
            <person name="Harder C.B."/>
            <person name="Miyauchi S."/>
            <person name="Viragh M."/>
            <person name="Kuo A."/>
            <person name="Thoen E."/>
            <person name="Andreopoulos B."/>
            <person name="Lu D."/>
            <person name="Skrede I."/>
            <person name="Drula E."/>
            <person name="Henrissat B."/>
            <person name="Morin E."/>
            <person name="Kohler A."/>
            <person name="Barry K."/>
            <person name="LaButti K."/>
            <person name="Morin E."/>
            <person name="Salamov A."/>
            <person name="Lipzen A."/>
            <person name="Mereny Z."/>
            <person name="Hegedus B."/>
            <person name="Baldrian P."/>
            <person name="Stursova M."/>
            <person name="Weitz H."/>
            <person name="Taylor A."/>
            <person name="Grigoriev I.V."/>
            <person name="Nagy L.G."/>
            <person name="Martin F."/>
            <person name="Kauserud H."/>
        </authorList>
    </citation>
    <scope>NUCLEOTIDE SEQUENCE</scope>
    <source>
        <strain evidence="1">CBHHK182m</strain>
    </source>
</reference>
<feature type="non-terminal residue" evidence="1">
    <location>
        <position position="1"/>
    </location>
</feature>
<dbReference type="EMBL" id="JARKIB010000051">
    <property type="protein sequence ID" value="KAJ7754764.1"/>
    <property type="molecule type" value="Genomic_DNA"/>
</dbReference>
<sequence>MVETNPFSLCQGSSAGDGCGGDFSNKTKPGLCDKCGALETANETEAKAIENIPQCLECGAIGKYIKTEKCVNYARKEKTQGAVQRASQAQTAAVAACPHTWNARMQPPPPRPQAGSSTQVIKRPLTLRHITVCIEAFQLKLLKPVGWLGSNSRAFPDATMFG</sequence>
<organism evidence="1 2">
    <name type="scientific">Mycena metata</name>
    <dbReference type="NCBI Taxonomy" id="1033252"/>
    <lineage>
        <taxon>Eukaryota</taxon>
        <taxon>Fungi</taxon>
        <taxon>Dikarya</taxon>
        <taxon>Basidiomycota</taxon>
        <taxon>Agaricomycotina</taxon>
        <taxon>Agaricomycetes</taxon>
        <taxon>Agaricomycetidae</taxon>
        <taxon>Agaricales</taxon>
        <taxon>Marasmiineae</taxon>
        <taxon>Mycenaceae</taxon>
        <taxon>Mycena</taxon>
    </lineage>
</organism>